<organism evidence="2 3">
    <name type="scientific">Candidatus Uhrbacteria bacterium RIFCSPHIGHO2_02_FULL_57_19</name>
    <dbReference type="NCBI Taxonomy" id="1802391"/>
    <lineage>
        <taxon>Bacteria</taxon>
        <taxon>Candidatus Uhriibacteriota</taxon>
    </lineage>
</organism>
<evidence type="ECO:0000313" key="2">
    <source>
        <dbReference type="EMBL" id="OGL73047.1"/>
    </source>
</evidence>
<dbReference type="Proteomes" id="UP000176303">
    <property type="component" value="Unassembled WGS sequence"/>
</dbReference>
<proteinExistence type="predicted"/>
<evidence type="ECO:0000313" key="3">
    <source>
        <dbReference type="Proteomes" id="UP000176303"/>
    </source>
</evidence>
<evidence type="ECO:0000256" key="1">
    <source>
        <dbReference type="SAM" id="MobiDB-lite"/>
    </source>
</evidence>
<name>A0A1F7U5T9_9BACT</name>
<dbReference type="EMBL" id="MGDZ01000043">
    <property type="protein sequence ID" value="OGL73047.1"/>
    <property type="molecule type" value="Genomic_DNA"/>
</dbReference>
<dbReference type="AlphaFoldDB" id="A0A1F7U5T9"/>
<gene>
    <name evidence="2" type="ORF">A3D72_02395</name>
</gene>
<accession>A0A1F7U5T9</accession>
<sequence length="86" mass="9496">MRRPEPCPPSDAGEADGEARPATEEAEADESCRRIPPPELKSGLPSRWSAFQFQAEWDSNGKGRESKRSENTIVCARAVETSEAMF</sequence>
<feature type="region of interest" description="Disordered" evidence="1">
    <location>
        <begin position="1"/>
        <end position="46"/>
    </location>
</feature>
<reference evidence="2 3" key="1">
    <citation type="journal article" date="2016" name="Nat. Commun.">
        <title>Thousands of microbial genomes shed light on interconnected biogeochemical processes in an aquifer system.</title>
        <authorList>
            <person name="Anantharaman K."/>
            <person name="Brown C.T."/>
            <person name="Hug L.A."/>
            <person name="Sharon I."/>
            <person name="Castelle C.J."/>
            <person name="Probst A.J."/>
            <person name="Thomas B.C."/>
            <person name="Singh A."/>
            <person name="Wilkins M.J."/>
            <person name="Karaoz U."/>
            <person name="Brodie E.L."/>
            <person name="Williams K.H."/>
            <person name="Hubbard S.S."/>
            <person name="Banfield J.F."/>
        </authorList>
    </citation>
    <scope>NUCLEOTIDE SEQUENCE [LARGE SCALE GENOMIC DNA]</scope>
</reference>
<comment type="caution">
    <text evidence="2">The sequence shown here is derived from an EMBL/GenBank/DDBJ whole genome shotgun (WGS) entry which is preliminary data.</text>
</comment>
<protein>
    <submittedName>
        <fullName evidence="2">Uncharacterized protein</fullName>
    </submittedName>
</protein>